<accession>D2U3E5</accession>
<dbReference type="AlphaFoldDB" id="D2U3E5"/>
<proteinExistence type="predicted"/>
<sequence>MLMFIMPNSISGYQRVNDHNPFIERMATTGSRLKQLKCNVINVVKDIRNTITPSSLQLSASARYDKNFALLCNIIKSNIDIKNKIATNFSDQKKILDLGKNCCLKSERTAVLFNTLLAEIKNNSAELTVLKKNNFELSEYSAKNFAKAMHTLSYLYQRLSPENSNILKEKIVTSIFSQNDENFNLLAEAMVKVVEPKFILYLNQLNQSQSDPLLKDIFIQKNLENFSLCKEKLDQSADINNCIKPFIEFYLLANDDGKKKIIADVKKLILQQDEEFSQIAENYFSNYPCDSINRNVIDIFKNAWCHENYDNFSNMKIANILTS</sequence>
<name>D2U3E5_9GAMM</name>
<dbReference type="EMBL" id="FN545258">
    <property type="protein sequence ID" value="CBA75831.1"/>
    <property type="molecule type" value="Genomic_DNA"/>
</dbReference>
<protein>
    <submittedName>
        <fullName evidence="1">Uncharacterized protein</fullName>
    </submittedName>
</protein>
<evidence type="ECO:0000313" key="1">
    <source>
        <dbReference type="EMBL" id="CBA75831.1"/>
    </source>
</evidence>
<gene>
    <name evidence="1" type="ORF">ARN_31550</name>
</gene>
<reference evidence="1" key="1">
    <citation type="journal article" date="2010" name="Insect Mol. Biol.">
        <title>The draft genome sequence of Arsenophonus nasoniae, son-killer bacterium of Nasonia vitripennis, reveals genes associated with virulence and symbiosis.</title>
        <authorList>
            <person name="Wilkes T."/>
            <person name="Darby A.C."/>
            <person name="Choi J."/>
            <person name="Colborne J.K."/>
            <person name="Werren J.H."/>
            <person name="Hurst G.D.D."/>
        </authorList>
    </citation>
    <scope>NUCLEOTIDE SEQUENCE</scope>
</reference>
<organism evidence="1">
    <name type="scientific">Arsenophonus nasoniae</name>
    <name type="common">son-killer infecting Nasonia vitripennis</name>
    <dbReference type="NCBI Taxonomy" id="638"/>
    <lineage>
        <taxon>Bacteria</taxon>
        <taxon>Pseudomonadati</taxon>
        <taxon>Pseudomonadota</taxon>
        <taxon>Gammaproteobacteria</taxon>
        <taxon>Enterobacterales</taxon>
        <taxon>Morganellaceae</taxon>
        <taxon>Arsenophonus</taxon>
    </lineage>
</organism>